<sequence>MFELNLMMLVVVVEVQSDFPHWVVESKSLRPTEETNVLRPQVQIGRSPLKPLITTTPHHLLLPTFHQLCRPLFPTFHPDSATIVNYILKLPEKIF</sequence>
<dbReference type="Proteomes" id="UP000326289">
    <property type="component" value="Unassembled WGS sequence"/>
</dbReference>
<feature type="signal peptide" evidence="1">
    <location>
        <begin position="1"/>
        <end position="17"/>
    </location>
</feature>
<keyword evidence="1" id="KW-0732">Signal</keyword>
<evidence type="ECO:0000313" key="3">
    <source>
        <dbReference type="Proteomes" id="UP000326289"/>
    </source>
</evidence>
<accession>A0A5N6J7D2</accession>
<protein>
    <submittedName>
        <fullName evidence="2">Uncharacterized protein</fullName>
    </submittedName>
</protein>
<keyword evidence="3" id="KW-1185">Reference proteome</keyword>
<name>A0A5N6J7D2_9EURO</name>
<dbReference type="AlphaFoldDB" id="A0A5N6J7D2"/>
<evidence type="ECO:0000256" key="1">
    <source>
        <dbReference type="SAM" id="SignalP"/>
    </source>
</evidence>
<organism evidence="2 3">
    <name type="scientific">Aspergillus minisclerotigenes</name>
    <dbReference type="NCBI Taxonomy" id="656917"/>
    <lineage>
        <taxon>Eukaryota</taxon>
        <taxon>Fungi</taxon>
        <taxon>Dikarya</taxon>
        <taxon>Ascomycota</taxon>
        <taxon>Pezizomycotina</taxon>
        <taxon>Eurotiomycetes</taxon>
        <taxon>Eurotiomycetidae</taxon>
        <taxon>Eurotiales</taxon>
        <taxon>Aspergillaceae</taxon>
        <taxon>Aspergillus</taxon>
        <taxon>Aspergillus subgen. Circumdati</taxon>
    </lineage>
</organism>
<feature type="chain" id="PRO_5024944859" evidence="1">
    <location>
        <begin position="18"/>
        <end position="95"/>
    </location>
</feature>
<evidence type="ECO:0000313" key="2">
    <source>
        <dbReference type="EMBL" id="KAB8274558.1"/>
    </source>
</evidence>
<reference evidence="2 3" key="1">
    <citation type="submission" date="2019-04" db="EMBL/GenBank/DDBJ databases">
        <title>Fungal friends and foes A comparative genomics study of 23 Aspergillus species from section Flavi.</title>
        <authorList>
            <consortium name="DOE Joint Genome Institute"/>
            <person name="Kjaerbolling I."/>
            <person name="Vesth T.C."/>
            <person name="Frisvad J.C."/>
            <person name="Nybo J.L."/>
            <person name="Theobald S."/>
            <person name="Kildgaard S."/>
            <person name="Petersen T.I."/>
            <person name="Kuo A."/>
            <person name="Sato A."/>
            <person name="Lyhne E.K."/>
            <person name="Kogle M.E."/>
            <person name="Wiebenga A."/>
            <person name="Kun R.S."/>
            <person name="Lubbers R.J."/>
            <person name="Makela M.R."/>
            <person name="Barry K."/>
            <person name="Chovatia M."/>
            <person name="Clum A."/>
            <person name="Daum C."/>
            <person name="Haridas S."/>
            <person name="He G."/>
            <person name="LaButti K."/>
            <person name="Lipzen A."/>
            <person name="Mondo S."/>
            <person name="Pangilinan J."/>
            <person name="Riley R."/>
            <person name="Salamov A."/>
            <person name="Simmons B.A."/>
            <person name="Magnuson J.K."/>
            <person name="Henrissat B."/>
            <person name="Mortensen U.H."/>
            <person name="Larsen T.O."/>
            <person name="De vries R.P."/>
            <person name="Grigoriev I.V."/>
            <person name="Machida M."/>
            <person name="Baker S.E."/>
            <person name="Andersen M.R."/>
        </authorList>
    </citation>
    <scope>NUCLEOTIDE SEQUENCE [LARGE SCALE GENOMIC DNA]</scope>
    <source>
        <strain evidence="2 3">CBS 117635</strain>
    </source>
</reference>
<gene>
    <name evidence="2" type="ORF">BDV30DRAFT_87421</name>
</gene>
<dbReference type="EMBL" id="ML732787">
    <property type="protein sequence ID" value="KAB8274558.1"/>
    <property type="molecule type" value="Genomic_DNA"/>
</dbReference>
<proteinExistence type="predicted"/>